<dbReference type="AlphaFoldDB" id="A0A7S4IZL9"/>
<accession>A0A7S4IZL9</accession>
<dbReference type="Gene3D" id="3.40.50.150">
    <property type="entry name" value="Vaccinia Virus protein VP39"/>
    <property type="match status" value="1"/>
</dbReference>
<dbReference type="Pfam" id="PF10294">
    <property type="entry name" value="Methyltransf_16"/>
    <property type="match status" value="1"/>
</dbReference>
<dbReference type="EMBL" id="HBKQ01026836">
    <property type="protein sequence ID" value="CAE2244870.1"/>
    <property type="molecule type" value="Transcribed_RNA"/>
</dbReference>
<dbReference type="PANTHER" id="PTHR14614">
    <property type="entry name" value="HEPATOCELLULAR CARCINOMA-ASSOCIATED ANTIGEN"/>
    <property type="match status" value="1"/>
</dbReference>
<dbReference type="InterPro" id="IPR029063">
    <property type="entry name" value="SAM-dependent_MTases_sf"/>
</dbReference>
<name>A0A7S4IZL9_9STRA</name>
<evidence type="ECO:0008006" key="2">
    <source>
        <dbReference type="Google" id="ProtNLM"/>
    </source>
</evidence>
<evidence type="ECO:0000313" key="1">
    <source>
        <dbReference type="EMBL" id="CAE2244870.1"/>
    </source>
</evidence>
<dbReference type="PANTHER" id="PTHR14614:SF10">
    <property type="entry name" value="PROTEIN N-TERMINAL AND LYSINE N-METHYLTRANSFERASE EFM7"/>
    <property type="match status" value="1"/>
</dbReference>
<dbReference type="SUPFAM" id="SSF53335">
    <property type="entry name" value="S-adenosyl-L-methionine-dependent methyltransferases"/>
    <property type="match status" value="1"/>
</dbReference>
<proteinExistence type="predicted"/>
<organism evidence="1">
    <name type="scientific">Odontella aurita</name>
    <dbReference type="NCBI Taxonomy" id="265563"/>
    <lineage>
        <taxon>Eukaryota</taxon>
        <taxon>Sar</taxon>
        <taxon>Stramenopiles</taxon>
        <taxon>Ochrophyta</taxon>
        <taxon>Bacillariophyta</taxon>
        <taxon>Mediophyceae</taxon>
        <taxon>Biddulphiophycidae</taxon>
        <taxon>Eupodiscales</taxon>
        <taxon>Odontellaceae</taxon>
        <taxon>Odontella</taxon>
    </lineage>
</organism>
<sequence>MEYPGTNGERGGGGVTRWPPRRALEFGAGAALPSMILLREGAGTVVMTDRITNEETFEALEMSSEKNCRRWDISEEERERRAVVRAHTWGEDAEKLLEAGGRDEEDANSDGGGRFDLLVASDCIYNPTYHEALLRSASAVIDESEGLFVVGYSFHGNVPPERVTQFFDLAESSDDEHYGGFETVSEFKKEYDGQRGLGSSDSDRGAVYVRVMARRGSKYCQIR</sequence>
<dbReference type="InterPro" id="IPR019410">
    <property type="entry name" value="Methyltransf_16"/>
</dbReference>
<gene>
    <name evidence="1" type="ORF">OAUR00152_LOCUS18184</name>
</gene>
<dbReference type="GO" id="GO:0005737">
    <property type="term" value="C:cytoplasm"/>
    <property type="evidence" value="ECO:0007669"/>
    <property type="project" value="TreeGrafter"/>
</dbReference>
<protein>
    <recommendedName>
        <fullName evidence="2">Calmodulin-lysine N-methyltransferase</fullName>
    </recommendedName>
</protein>
<reference evidence="1" key="1">
    <citation type="submission" date="2021-01" db="EMBL/GenBank/DDBJ databases">
        <authorList>
            <person name="Corre E."/>
            <person name="Pelletier E."/>
            <person name="Niang G."/>
            <person name="Scheremetjew M."/>
            <person name="Finn R."/>
            <person name="Kale V."/>
            <person name="Holt S."/>
            <person name="Cochrane G."/>
            <person name="Meng A."/>
            <person name="Brown T."/>
            <person name="Cohen L."/>
        </authorList>
    </citation>
    <scope>NUCLEOTIDE SEQUENCE</scope>
    <source>
        <strain evidence="1">Isolate 1302-5</strain>
    </source>
</reference>